<dbReference type="OrthoDB" id="6612291at2759"/>
<dbReference type="GO" id="GO:0016020">
    <property type="term" value="C:membrane"/>
    <property type="evidence" value="ECO:0007669"/>
    <property type="project" value="UniProtKB-SubCell"/>
</dbReference>
<keyword evidence="4 6" id="KW-0472">Membrane</keyword>
<feature type="transmembrane region" description="Helical" evidence="6">
    <location>
        <begin position="179"/>
        <end position="200"/>
    </location>
</feature>
<feature type="transmembrane region" description="Helical" evidence="6">
    <location>
        <begin position="212"/>
        <end position="229"/>
    </location>
</feature>
<feature type="compositionally biased region" description="Low complexity" evidence="5">
    <location>
        <begin position="51"/>
        <end position="67"/>
    </location>
</feature>
<feature type="compositionally biased region" description="Low complexity" evidence="5">
    <location>
        <begin position="21"/>
        <end position="34"/>
    </location>
</feature>
<feature type="transmembrane region" description="Helical" evidence="6">
    <location>
        <begin position="241"/>
        <end position="260"/>
    </location>
</feature>
<gene>
    <name evidence="8" type="primary">LOC115622982</name>
</gene>
<dbReference type="InterPro" id="IPR036259">
    <property type="entry name" value="MFS_trans_sf"/>
</dbReference>
<evidence type="ECO:0000256" key="4">
    <source>
        <dbReference type="ARBA" id="ARBA00023136"/>
    </source>
</evidence>
<evidence type="ECO:0000313" key="8">
    <source>
        <dbReference type="RefSeq" id="XP_030372994.1"/>
    </source>
</evidence>
<keyword evidence="2 6" id="KW-0812">Transmembrane</keyword>
<sequence>MESEKQFPAPEPPNQPPPYGYPQSYPPQYAAQSYLPQGYPGPPSAQTYPAQNYQPSQPYGPGQQQRPTIGVPPEGCFRRNQKNKPQSNAVGAAALIFISGGMNIALSAGFHNSYLTIHMRVCWFIGAIIGALFSCFLANQISKKIIFQFSSFLVLIGGIVLACTKHNQNAMTAGLYLDGIANGFVFAPTLALAGEVVVFYMRGSITTNVEQMCYGIGFFLQIIYSMSWNSGAAITSEQLHGLLSTVYGIIGLIIGSFLTIESPVLVLATKNEEAALDTLRLLQEPFTITSETYEQLAEHKRYLEKNKVLSTCESLVQAIPAFIRLVFLRALNAMSMSQVAGYAFTLATYTVYRNQAGPYVVFGLCRWLGNFITAFCTDTVGRKKLVLLGLLVTASMAIGAASKLDSSYKSWKFPKYNPHDMESVMALLCVYQVFAGVAFTPTSAYLSEAYPLGVKQNMISFTFIAEMLVFLIINATDLSFTGTVNFFYILGGISAFSFVVGIWTFPETKRTTLRESQDKFRGMLSKGC</sequence>
<name>A0A6J2TAD5_DROLE</name>
<protein>
    <submittedName>
        <fullName evidence="8">Hexose transporter HXT8-like</fullName>
    </submittedName>
</protein>
<accession>A0A6J2TAD5</accession>
<dbReference type="InterPro" id="IPR005828">
    <property type="entry name" value="MFS_sugar_transport-like"/>
</dbReference>
<dbReference type="RefSeq" id="XP_030372994.1">
    <property type="nucleotide sequence ID" value="XM_030517134.1"/>
</dbReference>
<dbReference type="AlphaFoldDB" id="A0A6J2TAD5"/>
<keyword evidence="7" id="KW-1185">Reference proteome</keyword>
<evidence type="ECO:0000256" key="6">
    <source>
        <dbReference type="SAM" id="Phobius"/>
    </source>
</evidence>
<proteinExistence type="predicted"/>
<evidence type="ECO:0000256" key="2">
    <source>
        <dbReference type="ARBA" id="ARBA00022692"/>
    </source>
</evidence>
<dbReference type="Gene3D" id="1.20.1250.20">
    <property type="entry name" value="MFS general substrate transporter like domains"/>
    <property type="match status" value="1"/>
</dbReference>
<feature type="region of interest" description="Disordered" evidence="5">
    <location>
        <begin position="1"/>
        <end position="84"/>
    </location>
</feature>
<dbReference type="GO" id="GO:0022857">
    <property type="term" value="F:transmembrane transporter activity"/>
    <property type="evidence" value="ECO:0007669"/>
    <property type="project" value="InterPro"/>
</dbReference>
<organism evidence="7 8">
    <name type="scientific">Drosophila lebanonensis</name>
    <name type="common">Fruit fly</name>
    <name type="synonym">Scaptodrosophila lebanonensis</name>
    <dbReference type="NCBI Taxonomy" id="7225"/>
    <lineage>
        <taxon>Eukaryota</taxon>
        <taxon>Metazoa</taxon>
        <taxon>Ecdysozoa</taxon>
        <taxon>Arthropoda</taxon>
        <taxon>Hexapoda</taxon>
        <taxon>Insecta</taxon>
        <taxon>Pterygota</taxon>
        <taxon>Neoptera</taxon>
        <taxon>Endopterygota</taxon>
        <taxon>Diptera</taxon>
        <taxon>Brachycera</taxon>
        <taxon>Muscomorpha</taxon>
        <taxon>Ephydroidea</taxon>
        <taxon>Drosophilidae</taxon>
        <taxon>Scaptodrosophila</taxon>
    </lineage>
</organism>
<feature type="transmembrane region" description="Helical" evidence="6">
    <location>
        <begin position="424"/>
        <end position="446"/>
    </location>
</feature>
<dbReference type="Pfam" id="PF00083">
    <property type="entry name" value="Sugar_tr"/>
    <property type="match status" value="1"/>
</dbReference>
<feature type="transmembrane region" description="Helical" evidence="6">
    <location>
        <begin position="385"/>
        <end position="404"/>
    </location>
</feature>
<feature type="transmembrane region" description="Helical" evidence="6">
    <location>
        <begin position="458"/>
        <end position="480"/>
    </location>
</feature>
<evidence type="ECO:0000256" key="3">
    <source>
        <dbReference type="ARBA" id="ARBA00022989"/>
    </source>
</evidence>
<keyword evidence="3 6" id="KW-1133">Transmembrane helix</keyword>
<dbReference type="GeneID" id="115622982"/>
<feature type="transmembrane region" description="Helical" evidence="6">
    <location>
        <begin position="117"/>
        <end position="138"/>
    </location>
</feature>
<reference evidence="8" key="1">
    <citation type="submission" date="2025-08" db="UniProtKB">
        <authorList>
            <consortium name="RefSeq"/>
        </authorList>
    </citation>
    <scope>IDENTIFICATION</scope>
    <source>
        <strain evidence="8">11010-0011.00</strain>
        <tissue evidence="8">Whole body</tissue>
    </source>
</reference>
<evidence type="ECO:0000256" key="1">
    <source>
        <dbReference type="ARBA" id="ARBA00004370"/>
    </source>
</evidence>
<dbReference type="SUPFAM" id="SSF81995">
    <property type="entry name" value="beta-sandwich domain of Sec23/24"/>
    <property type="match status" value="1"/>
</dbReference>
<dbReference type="Proteomes" id="UP000504634">
    <property type="component" value="Unplaced"/>
</dbReference>
<feature type="transmembrane region" description="Helical" evidence="6">
    <location>
        <begin position="486"/>
        <end position="505"/>
    </location>
</feature>
<evidence type="ECO:0000256" key="5">
    <source>
        <dbReference type="SAM" id="MobiDB-lite"/>
    </source>
</evidence>
<comment type="subcellular location">
    <subcellularLocation>
        <location evidence="1">Membrane</location>
    </subcellularLocation>
</comment>
<evidence type="ECO:0000313" key="7">
    <source>
        <dbReference type="Proteomes" id="UP000504634"/>
    </source>
</evidence>
<feature type="transmembrane region" description="Helical" evidence="6">
    <location>
        <begin position="145"/>
        <end position="167"/>
    </location>
</feature>
<dbReference type="PANTHER" id="PTHR23529:SF2">
    <property type="entry name" value="GH19118P-RELATED"/>
    <property type="match status" value="1"/>
</dbReference>
<feature type="transmembrane region" description="Helical" evidence="6">
    <location>
        <begin position="89"/>
        <end position="111"/>
    </location>
</feature>
<feature type="compositionally biased region" description="Pro residues" evidence="5">
    <location>
        <begin position="9"/>
        <end position="20"/>
    </location>
</feature>
<dbReference type="SUPFAM" id="SSF103473">
    <property type="entry name" value="MFS general substrate transporter"/>
    <property type="match status" value="1"/>
</dbReference>
<dbReference type="PANTHER" id="PTHR23529">
    <property type="entry name" value="GH19118P-RELATED"/>
    <property type="match status" value="1"/>
</dbReference>